<comment type="catalytic activity">
    <reaction evidence="5">
        <text>a 3,4-dihydroxy-5-(all-trans-polyprenyl)benzoate + S-adenosyl-L-methionine = a 4-hydroxy-3-methoxy-5-(all-trans-polyprenyl)benzoate + S-adenosyl-L-homocysteine + H(+)</text>
        <dbReference type="Rhea" id="RHEA:44452"/>
        <dbReference type="Rhea" id="RHEA-COMP:10930"/>
        <dbReference type="Rhea" id="RHEA-COMP:10931"/>
        <dbReference type="ChEBI" id="CHEBI:15378"/>
        <dbReference type="ChEBI" id="CHEBI:57856"/>
        <dbReference type="ChEBI" id="CHEBI:59789"/>
        <dbReference type="ChEBI" id="CHEBI:64694"/>
        <dbReference type="ChEBI" id="CHEBI:84443"/>
        <dbReference type="EC" id="2.1.1.114"/>
    </reaction>
</comment>
<comment type="subunit">
    <text evidence="5">Component of a multi-subunit COQ enzyme complex.</text>
</comment>
<feature type="binding site" evidence="5">
    <location>
        <position position="164"/>
    </location>
    <ligand>
        <name>Mg(2+)</name>
        <dbReference type="ChEBI" id="CHEBI:18420"/>
    </ligand>
</feature>
<comment type="function">
    <text evidence="5">O-methyltransferase required for two non-consecutive steps during ubiquinone biosynthesis. Catalyzes the 2 O-methylation of 3,4-dihydroxy-5-(all-trans-polyprenyl)benzoic acid into 4-hydroxy-3-methoxy-5-(all-trans-polyprenyl)benzoic acid. Also catalyzes the last step of ubiquinone biosynthesis by mediating methylation of 3-demethylubiquinone into ubiquinone. Also able to mediate the methylation of 3-demethylubiquinol into ubiquinol.</text>
</comment>
<dbReference type="NCBIfam" id="TIGR01983">
    <property type="entry name" value="UbiG"/>
    <property type="match status" value="1"/>
</dbReference>
<reference evidence="6" key="1">
    <citation type="submission" date="2015-05" db="UniProtKB">
        <authorList>
            <consortium name="EnsemblMetazoa"/>
        </authorList>
    </citation>
    <scope>IDENTIFICATION</scope>
</reference>
<dbReference type="AlphaFoldDB" id="T1HU35"/>
<evidence type="ECO:0000256" key="4">
    <source>
        <dbReference type="ARBA" id="ARBA00022691"/>
    </source>
</evidence>
<keyword evidence="5" id="KW-0479">Metal-binding</keyword>
<evidence type="ECO:0000313" key="6">
    <source>
        <dbReference type="EnsemblMetazoa" id="RPRC007555-PA"/>
    </source>
</evidence>
<feature type="binding site" evidence="5">
    <location>
        <position position="58"/>
    </location>
    <ligand>
        <name>S-adenosyl-L-methionine</name>
        <dbReference type="ChEBI" id="CHEBI:59789"/>
    </ligand>
</feature>
<comment type="similarity">
    <text evidence="5">Belongs to the class I-like SAM-binding methyltransferase superfamily. UbiG/COQ3 family.</text>
</comment>
<dbReference type="Proteomes" id="UP000015103">
    <property type="component" value="Unassembled WGS sequence"/>
</dbReference>
<comment type="catalytic activity">
    <reaction evidence="5">
        <text>a 3-demethylubiquinone + S-adenosyl-L-methionine = a ubiquinone + S-adenosyl-L-homocysteine</text>
        <dbReference type="Rhea" id="RHEA:81215"/>
        <dbReference type="Rhea" id="RHEA-COMP:9565"/>
        <dbReference type="Rhea" id="RHEA-COMP:19654"/>
        <dbReference type="ChEBI" id="CHEBI:16389"/>
        <dbReference type="ChEBI" id="CHEBI:57856"/>
        <dbReference type="ChEBI" id="CHEBI:59789"/>
        <dbReference type="ChEBI" id="CHEBI:231825"/>
    </reaction>
</comment>
<dbReference type="EMBL" id="ACPB03003459">
    <property type="status" value="NOT_ANNOTATED_CDS"/>
    <property type="molecule type" value="Genomic_DNA"/>
</dbReference>
<dbReference type="STRING" id="13249.T1HU35"/>
<feature type="binding site" evidence="5">
    <location>
        <position position="113"/>
    </location>
    <ligand>
        <name>S-adenosyl-L-methionine</name>
        <dbReference type="ChEBI" id="CHEBI:59789"/>
    </ligand>
</feature>
<keyword evidence="4 5" id="KW-0949">S-adenosyl-L-methionine</keyword>
<dbReference type="GO" id="GO:0046872">
    <property type="term" value="F:metal ion binding"/>
    <property type="evidence" value="ECO:0007669"/>
    <property type="project" value="UniProtKB-KW"/>
</dbReference>
<proteinExistence type="inferred from homology"/>
<dbReference type="GO" id="GO:0031314">
    <property type="term" value="C:extrinsic component of mitochondrial inner membrane"/>
    <property type="evidence" value="ECO:0007669"/>
    <property type="project" value="UniProtKB-UniRule"/>
</dbReference>
<evidence type="ECO:0000256" key="1">
    <source>
        <dbReference type="ARBA" id="ARBA00022603"/>
    </source>
</evidence>
<dbReference type="HOGENOM" id="CLU_042432_0_0_1"/>
<dbReference type="GO" id="GO:0120537">
    <property type="term" value="F:3-demethylubiquinone 3-O-methyltransferase activity"/>
    <property type="evidence" value="ECO:0007669"/>
    <property type="project" value="RHEA"/>
</dbReference>
<protein>
    <recommendedName>
        <fullName evidence="5">Ubiquinone biosynthesis O-methyltransferase, mitochondrial</fullName>
    </recommendedName>
    <alternativeName>
        <fullName evidence="5">3-demethylubiquinol 3-O-methyltransferase</fullName>
        <ecNumber evidence="5">2.1.1.64</ecNumber>
    </alternativeName>
    <alternativeName>
        <fullName evidence="5">3-demethylubiquinone 3-O-methyltransferase</fullName>
        <ecNumber evidence="5">2.1.1.-</ecNumber>
    </alternativeName>
    <alternativeName>
        <fullName evidence="5">Polyprenyldihydroxybenzoate methyltransferase</fullName>
        <ecNumber evidence="5">2.1.1.114</ecNumber>
    </alternativeName>
</protein>
<keyword evidence="1 5" id="KW-0489">Methyltransferase</keyword>
<dbReference type="GO" id="GO:0061542">
    <property type="term" value="F:3-demethylubiquinol 3-O-methyltransferase activity"/>
    <property type="evidence" value="ECO:0007669"/>
    <property type="project" value="UniProtKB-UniRule"/>
</dbReference>
<dbReference type="HAMAP" id="MF_00472">
    <property type="entry name" value="UbiG"/>
    <property type="match status" value="1"/>
</dbReference>
<dbReference type="EMBL" id="ACPB03003460">
    <property type="status" value="NOT_ANNOTATED_CDS"/>
    <property type="molecule type" value="Genomic_DNA"/>
</dbReference>
<dbReference type="EC" id="2.1.1.-" evidence="5"/>
<keyword evidence="7" id="KW-1185">Reference proteome</keyword>
<dbReference type="GO" id="GO:0010420">
    <property type="term" value="F:polyprenyldihydroxybenzoate methyltransferase activity"/>
    <property type="evidence" value="ECO:0007669"/>
    <property type="project" value="UniProtKB-UniRule"/>
</dbReference>
<dbReference type="EC" id="2.1.1.114" evidence="5"/>
<dbReference type="CDD" id="cd02440">
    <property type="entry name" value="AdoMet_MTases"/>
    <property type="match status" value="1"/>
</dbReference>
<feature type="binding site" evidence="5">
    <location>
        <position position="92"/>
    </location>
    <ligand>
        <name>S-adenosyl-L-methionine</name>
        <dbReference type="ChEBI" id="CHEBI:59789"/>
    </ligand>
</feature>
<comment type="pathway">
    <text evidence="5">Cofactor biosynthesis; ubiquinone biosynthesis.</text>
</comment>
<keyword evidence="2 5" id="KW-0808">Transferase</keyword>
<keyword evidence="5" id="KW-0496">Mitochondrion</keyword>
<dbReference type="SUPFAM" id="SSF53335">
    <property type="entry name" value="S-adenosyl-L-methionine-dependent methyltransferases"/>
    <property type="match status" value="1"/>
</dbReference>
<dbReference type="EC" id="2.1.1.64" evidence="5"/>
<dbReference type="OMA" id="LASRWWD"/>
<gene>
    <name evidence="5" type="primary">coq3</name>
</gene>
<sequence length="272" mass="30897">MFSKSHKFYLRCMNAIAVRYSSSTVDAGEIKHHNQFAKEWWDKKNGPMKALHAMNDLRIQFIRTGLMNVNKISETDCEKANYLKDFKILDVGCGGGILSVPLARLGGDVIGLDASSELIEIANNHLTTNFKPDIKLKFVNTTIEEHSATHKETYDVLILSEVIEHISLKELFLQHCIDTLKPGGSVFITTLNRTNLAWFTAIFCVENILNIVPRGTHEWTKLITPDELKNYLKTTGCKVLQINGMLYIPFRNVWCWIPQKTVCFAAHAVKRT</sequence>
<name>T1HU35_RHOPR</name>
<dbReference type="EnsemblMetazoa" id="RPRC007555-RA">
    <property type="protein sequence ID" value="RPRC007555-PA"/>
    <property type="gene ID" value="RPRC007555"/>
</dbReference>
<feature type="binding site" evidence="5">
    <location>
        <position position="165"/>
    </location>
    <ligand>
        <name>Mg(2+)</name>
        <dbReference type="ChEBI" id="CHEBI:18420"/>
    </ligand>
</feature>
<comment type="catalytic activity">
    <reaction evidence="5">
        <text>a 3-demethylubiquinol + S-adenosyl-L-methionine = a ubiquinol + S-adenosyl-L-homocysteine + H(+)</text>
        <dbReference type="Rhea" id="RHEA:44380"/>
        <dbReference type="Rhea" id="RHEA-COMP:9566"/>
        <dbReference type="Rhea" id="RHEA-COMP:10914"/>
        <dbReference type="ChEBI" id="CHEBI:15378"/>
        <dbReference type="ChEBI" id="CHEBI:17976"/>
        <dbReference type="ChEBI" id="CHEBI:57856"/>
        <dbReference type="ChEBI" id="CHEBI:59789"/>
        <dbReference type="ChEBI" id="CHEBI:84422"/>
        <dbReference type="EC" id="2.1.1.64"/>
    </reaction>
</comment>
<dbReference type="InterPro" id="IPR010233">
    <property type="entry name" value="UbiG_MeTrfase"/>
</dbReference>
<organism evidence="6 7">
    <name type="scientific">Rhodnius prolixus</name>
    <name type="common">Triatomid bug</name>
    <dbReference type="NCBI Taxonomy" id="13249"/>
    <lineage>
        <taxon>Eukaryota</taxon>
        <taxon>Metazoa</taxon>
        <taxon>Ecdysozoa</taxon>
        <taxon>Arthropoda</taxon>
        <taxon>Hexapoda</taxon>
        <taxon>Insecta</taxon>
        <taxon>Pterygota</taxon>
        <taxon>Neoptera</taxon>
        <taxon>Paraneoptera</taxon>
        <taxon>Hemiptera</taxon>
        <taxon>Heteroptera</taxon>
        <taxon>Panheteroptera</taxon>
        <taxon>Cimicomorpha</taxon>
        <taxon>Reduviidae</taxon>
        <taxon>Triatominae</taxon>
        <taxon>Rhodnius</taxon>
    </lineage>
</organism>
<dbReference type="UniPathway" id="UPA00232"/>
<dbReference type="InterPro" id="IPR029063">
    <property type="entry name" value="SAM-dependent_MTases_sf"/>
</dbReference>
<dbReference type="InParanoid" id="T1HU35"/>
<dbReference type="Gene3D" id="3.40.50.150">
    <property type="entry name" value="Vaccinia Virus protein VP39"/>
    <property type="match status" value="1"/>
</dbReference>
<feature type="binding site" evidence="5">
    <location>
        <position position="160"/>
    </location>
    <ligand>
        <name>S-adenosyl-L-methionine</name>
        <dbReference type="ChEBI" id="CHEBI:59789"/>
    </ligand>
</feature>
<dbReference type="GO" id="GO:0032259">
    <property type="term" value="P:methylation"/>
    <property type="evidence" value="ECO:0007669"/>
    <property type="project" value="UniProtKB-KW"/>
</dbReference>
<keyword evidence="5" id="KW-0460">Magnesium</keyword>
<evidence type="ECO:0000256" key="2">
    <source>
        <dbReference type="ARBA" id="ARBA00022679"/>
    </source>
</evidence>
<dbReference type="RefSeq" id="XP_073995055.1">
    <property type="nucleotide sequence ID" value="XM_074138954.1"/>
</dbReference>
<dbReference type="GeneID" id="141459646"/>
<evidence type="ECO:0000313" key="7">
    <source>
        <dbReference type="Proteomes" id="UP000015103"/>
    </source>
</evidence>
<dbReference type="PANTHER" id="PTHR43464">
    <property type="entry name" value="METHYLTRANSFERASE"/>
    <property type="match status" value="1"/>
</dbReference>
<feature type="binding site" evidence="5">
    <location>
        <position position="161"/>
    </location>
    <ligand>
        <name>Mg(2+)</name>
        <dbReference type="ChEBI" id="CHEBI:18420"/>
    </ligand>
</feature>
<evidence type="ECO:0000256" key="5">
    <source>
        <dbReference type="HAMAP-Rule" id="MF_03190"/>
    </source>
</evidence>
<comment type="cofactor">
    <cofactor evidence="5">
        <name>Mg(2+)</name>
        <dbReference type="ChEBI" id="CHEBI:18420"/>
    </cofactor>
</comment>
<comment type="subcellular location">
    <subcellularLocation>
        <location evidence="5">Mitochondrion inner membrane</location>
        <topology evidence="5">Peripheral membrane protein</topology>
        <orientation evidence="5">Matrix side</orientation>
    </subcellularLocation>
</comment>
<dbReference type="PANTHER" id="PTHR43464:SF19">
    <property type="entry name" value="UBIQUINONE BIOSYNTHESIS O-METHYLTRANSFERASE, MITOCHONDRIAL"/>
    <property type="match status" value="1"/>
</dbReference>
<keyword evidence="3 5" id="KW-0831">Ubiquinone biosynthesis</keyword>
<keyword evidence="5" id="KW-0472">Membrane</keyword>
<keyword evidence="5" id="KW-0999">Mitochondrion inner membrane</keyword>
<dbReference type="FunCoup" id="T1HU35">
    <property type="interactions" value="648"/>
</dbReference>
<dbReference type="VEuPathDB" id="VectorBase:RPRC007555"/>
<evidence type="ECO:0000256" key="3">
    <source>
        <dbReference type="ARBA" id="ARBA00022688"/>
    </source>
</evidence>
<accession>T1HU35</accession>
<dbReference type="eggNOG" id="KOG1270">
    <property type="taxonomic scope" value="Eukaryota"/>
</dbReference>
<dbReference type="Pfam" id="PF13489">
    <property type="entry name" value="Methyltransf_23"/>
    <property type="match status" value="1"/>
</dbReference>